<organism evidence="1 2">
    <name type="scientific">Dryococelus australis</name>
    <dbReference type="NCBI Taxonomy" id="614101"/>
    <lineage>
        <taxon>Eukaryota</taxon>
        <taxon>Metazoa</taxon>
        <taxon>Ecdysozoa</taxon>
        <taxon>Arthropoda</taxon>
        <taxon>Hexapoda</taxon>
        <taxon>Insecta</taxon>
        <taxon>Pterygota</taxon>
        <taxon>Neoptera</taxon>
        <taxon>Polyneoptera</taxon>
        <taxon>Phasmatodea</taxon>
        <taxon>Verophasmatodea</taxon>
        <taxon>Anareolatae</taxon>
        <taxon>Phasmatidae</taxon>
        <taxon>Eurycanthinae</taxon>
        <taxon>Dryococelus</taxon>
    </lineage>
</organism>
<reference evidence="1 2" key="1">
    <citation type="submission" date="2023-02" db="EMBL/GenBank/DDBJ databases">
        <title>LHISI_Scaffold_Assembly.</title>
        <authorList>
            <person name="Stuart O.P."/>
            <person name="Cleave R."/>
            <person name="Magrath M.J.L."/>
            <person name="Mikheyev A.S."/>
        </authorList>
    </citation>
    <scope>NUCLEOTIDE SEQUENCE [LARGE SCALE GENOMIC DNA]</scope>
    <source>
        <strain evidence="1">Daus_M_001</strain>
        <tissue evidence="1">Leg muscle</tissue>
    </source>
</reference>
<accession>A0ABQ9GMD4</accession>
<evidence type="ECO:0000313" key="2">
    <source>
        <dbReference type="Proteomes" id="UP001159363"/>
    </source>
</evidence>
<evidence type="ECO:0000313" key="1">
    <source>
        <dbReference type="EMBL" id="KAJ8873177.1"/>
    </source>
</evidence>
<protein>
    <submittedName>
        <fullName evidence="1">Uncharacterized protein</fullName>
    </submittedName>
</protein>
<dbReference type="EMBL" id="JARBHB010000011">
    <property type="protein sequence ID" value="KAJ8873177.1"/>
    <property type="molecule type" value="Genomic_DNA"/>
</dbReference>
<gene>
    <name evidence="1" type="ORF">PR048_026800</name>
</gene>
<dbReference type="Proteomes" id="UP001159363">
    <property type="component" value="Chromosome 10"/>
</dbReference>
<comment type="caution">
    <text evidence="1">The sequence shown here is derived from an EMBL/GenBank/DDBJ whole genome shotgun (WGS) entry which is preliminary data.</text>
</comment>
<sequence>MECVAARHPVCVVVALREQYQYFEPPPRVSGVARKESAMASSNEPFRHLPGVISEIHENRNQDIRAGIRTLVFPNTSPAKEALATLVEYLPEGTVASTRYLSIRASKTSAVIPSVLNRTPTIRWRRPRKILAHHNLSSDLRAAAFGFYNNIVTTQQRKYSIHLTADPACPLCGNIDT</sequence>
<keyword evidence="2" id="KW-1185">Reference proteome</keyword>
<proteinExistence type="predicted"/>
<name>A0ABQ9GMD4_9NEOP</name>